<dbReference type="GO" id="GO:0000062">
    <property type="term" value="F:fatty-acyl-CoA binding"/>
    <property type="evidence" value="ECO:0007669"/>
    <property type="project" value="InterPro"/>
</dbReference>
<dbReference type="Proteomes" id="UP000193560">
    <property type="component" value="Unassembled WGS sequence"/>
</dbReference>
<organism evidence="5 6">
    <name type="scientific">Absidia repens</name>
    <dbReference type="NCBI Taxonomy" id="90262"/>
    <lineage>
        <taxon>Eukaryota</taxon>
        <taxon>Fungi</taxon>
        <taxon>Fungi incertae sedis</taxon>
        <taxon>Mucoromycota</taxon>
        <taxon>Mucoromycotina</taxon>
        <taxon>Mucoromycetes</taxon>
        <taxon>Mucorales</taxon>
        <taxon>Cunninghamellaceae</taxon>
        <taxon>Absidia</taxon>
    </lineage>
</organism>
<dbReference type="EMBL" id="MCGE01000004">
    <property type="protein sequence ID" value="ORZ22552.1"/>
    <property type="molecule type" value="Genomic_DNA"/>
</dbReference>
<dbReference type="PANTHER" id="PTHR23310">
    <property type="entry name" value="ACYL-COA-BINDING PROTEIN, ACBP"/>
    <property type="match status" value="1"/>
</dbReference>
<feature type="region of interest" description="Disordered" evidence="3">
    <location>
        <begin position="308"/>
        <end position="381"/>
    </location>
</feature>
<dbReference type="STRING" id="90262.A0A1X2IUY2"/>
<dbReference type="Pfam" id="PF00887">
    <property type="entry name" value="ACBP"/>
    <property type="match status" value="1"/>
</dbReference>
<feature type="compositionally biased region" description="Acidic residues" evidence="3">
    <location>
        <begin position="125"/>
        <end position="134"/>
    </location>
</feature>
<dbReference type="Gene3D" id="1.20.80.10">
    <property type="match status" value="1"/>
</dbReference>
<feature type="compositionally biased region" description="Low complexity" evidence="3">
    <location>
        <begin position="342"/>
        <end position="353"/>
    </location>
</feature>
<feature type="region of interest" description="Disordered" evidence="3">
    <location>
        <begin position="227"/>
        <end position="271"/>
    </location>
</feature>
<evidence type="ECO:0000256" key="1">
    <source>
        <dbReference type="ARBA" id="ARBA00005567"/>
    </source>
</evidence>
<feature type="domain" description="ACB" evidence="4">
    <location>
        <begin position="14"/>
        <end position="102"/>
    </location>
</feature>
<keyword evidence="2" id="KW-0446">Lipid-binding</keyword>
<feature type="compositionally biased region" description="Polar residues" evidence="3">
    <location>
        <begin position="227"/>
        <end position="245"/>
    </location>
</feature>
<evidence type="ECO:0000313" key="6">
    <source>
        <dbReference type="Proteomes" id="UP000193560"/>
    </source>
</evidence>
<keyword evidence="6" id="KW-1185">Reference proteome</keyword>
<dbReference type="InterPro" id="IPR014352">
    <property type="entry name" value="FERM/acyl-CoA-bd_prot_sf"/>
</dbReference>
<dbReference type="OrthoDB" id="346910at2759"/>
<gene>
    <name evidence="5" type="ORF">BCR42DRAFT_406421</name>
</gene>
<dbReference type="AlphaFoldDB" id="A0A1X2IUY2"/>
<dbReference type="PRINTS" id="PR00689">
    <property type="entry name" value="ACOABINDINGP"/>
</dbReference>
<proteinExistence type="inferred from homology"/>
<feature type="compositionally biased region" description="Polar residues" evidence="3">
    <location>
        <begin position="354"/>
        <end position="381"/>
    </location>
</feature>
<evidence type="ECO:0000256" key="2">
    <source>
        <dbReference type="ARBA" id="ARBA00023121"/>
    </source>
</evidence>
<dbReference type="PANTHER" id="PTHR23310:SF62">
    <property type="entry name" value="ACYL-COA BINDING PROTEIN 1, ISOFORM A"/>
    <property type="match status" value="1"/>
</dbReference>
<comment type="similarity">
    <text evidence="1">Belongs to the ACBP family.</text>
</comment>
<dbReference type="InterPro" id="IPR000582">
    <property type="entry name" value="Acyl-CoA-binding_protein"/>
</dbReference>
<dbReference type="SUPFAM" id="SSF47027">
    <property type="entry name" value="Acyl-CoA binding protein"/>
    <property type="match status" value="1"/>
</dbReference>
<feature type="compositionally biased region" description="Low complexity" evidence="3">
    <location>
        <begin position="246"/>
        <end position="256"/>
    </location>
</feature>
<accession>A0A1X2IUY2</accession>
<dbReference type="PROSITE" id="PS51228">
    <property type="entry name" value="ACB_2"/>
    <property type="match status" value="1"/>
</dbReference>
<dbReference type="InterPro" id="IPR022408">
    <property type="entry name" value="Acyl-CoA-binding_prot_CS"/>
</dbReference>
<dbReference type="GO" id="GO:0006631">
    <property type="term" value="P:fatty acid metabolic process"/>
    <property type="evidence" value="ECO:0007669"/>
    <property type="project" value="TreeGrafter"/>
</dbReference>
<evidence type="ECO:0000256" key="3">
    <source>
        <dbReference type="SAM" id="MobiDB-lite"/>
    </source>
</evidence>
<dbReference type="InterPro" id="IPR035984">
    <property type="entry name" value="Acyl-CoA-binding_sf"/>
</dbReference>
<feature type="region of interest" description="Disordered" evidence="3">
    <location>
        <begin position="121"/>
        <end position="152"/>
    </location>
</feature>
<protein>
    <submittedName>
        <fullName evidence="5">Acyl CoA binding protein-domain-containing protein</fullName>
    </submittedName>
</protein>
<sequence length="499" mass="55764">MTSAIPPHYSNRYVQQRYNKALQIVQHLPSSSFQPTKEQKLQLYAFYKQVSIGNVNTARPGLFDMVGRAKWDAWKKLEGFNKLEAQHCYVDILLQAVSEAYQKPASKIQAQQIIQTFSMMKPIGDDDDTTDDEMTTTTEDGDHADNGSSVASVDEEEKAYLFDIQQNAGRSTPSTLFGQSELTTSTSPRKPLGQSNIDQRSWNGKQRQFLRPKSSASLDRIISSASPNLNRTTNINNDLNKPMTGTTSRAASSASRYRTHVLPRDSSTFNDHHFDDTMNPWASGTQQPLHHSTLSDYQQHPQLLRTDSRSTNHTNMSAAPMLPSPVMGSGRLRTLQSPFHGSSAASSVTATASNVRTLQQNQQLGRRQEIQPTPTPSVISQHSVALGPATKQALESLQTEVIALNDRIDDLRHELIWRDRRRAEQRLLDDKSEGNGEGDGWQWVIKAAIKHAAVNLLTALIILLILYKRGNPAAYAAVGQFSKLWYRLRGWLRVTTVVV</sequence>
<evidence type="ECO:0000259" key="4">
    <source>
        <dbReference type="PROSITE" id="PS51228"/>
    </source>
</evidence>
<comment type="caution">
    <text evidence="5">The sequence shown here is derived from an EMBL/GenBank/DDBJ whole genome shotgun (WGS) entry which is preliminary data.</text>
</comment>
<name>A0A1X2IUY2_9FUNG</name>
<feature type="region of interest" description="Disordered" evidence="3">
    <location>
        <begin position="170"/>
        <end position="205"/>
    </location>
</feature>
<dbReference type="PROSITE" id="PS00880">
    <property type="entry name" value="ACB_1"/>
    <property type="match status" value="1"/>
</dbReference>
<evidence type="ECO:0000313" key="5">
    <source>
        <dbReference type="EMBL" id="ORZ22552.1"/>
    </source>
</evidence>
<reference evidence="5 6" key="1">
    <citation type="submission" date="2016-07" db="EMBL/GenBank/DDBJ databases">
        <title>Pervasive Adenine N6-methylation of Active Genes in Fungi.</title>
        <authorList>
            <consortium name="DOE Joint Genome Institute"/>
            <person name="Mondo S.J."/>
            <person name="Dannebaum R.O."/>
            <person name="Kuo R.C."/>
            <person name="Labutti K."/>
            <person name="Haridas S."/>
            <person name="Kuo A."/>
            <person name="Salamov A."/>
            <person name="Ahrendt S.R."/>
            <person name="Lipzen A."/>
            <person name="Sullivan W."/>
            <person name="Andreopoulos W.B."/>
            <person name="Clum A."/>
            <person name="Lindquist E."/>
            <person name="Daum C."/>
            <person name="Ramamoorthy G.K."/>
            <person name="Gryganskyi A."/>
            <person name="Culley D."/>
            <person name="Magnuson J.K."/>
            <person name="James T.Y."/>
            <person name="O'Malley M.A."/>
            <person name="Stajich J.E."/>
            <person name="Spatafora J.W."/>
            <person name="Visel A."/>
            <person name="Grigoriev I.V."/>
        </authorList>
    </citation>
    <scope>NUCLEOTIDE SEQUENCE [LARGE SCALE GENOMIC DNA]</scope>
    <source>
        <strain evidence="5 6">NRRL 1336</strain>
    </source>
</reference>